<dbReference type="Proteomes" id="UP000183585">
    <property type="component" value="Unassembled WGS sequence"/>
</dbReference>
<dbReference type="EMBL" id="FMCT01000001">
    <property type="protein sequence ID" value="SCE64221.1"/>
    <property type="molecule type" value="Genomic_DNA"/>
</dbReference>
<organism evidence="1 2">
    <name type="scientific">Micromonospora carbonacea</name>
    <dbReference type="NCBI Taxonomy" id="47853"/>
    <lineage>
        <taxon>Bacteria</taxon>
        <taxon>Bacillati</taxon>
        <taxon>Actinomycetota</taxon>
        <taxon>Actinomycetes</taxon>
        <taxon>Micromonosporales</taxon>
        <taxon>Micromonosporaceae</taxon>
        <taxon>Micromonospora</taxon>
    </lineage>
</organism>
<dbReference type="AlphaFoldDB" id="A0A1C4TXR0"/>
<accession>A0A1C4TXR0</accession>
<evidence type="ECO:0000313" key="2">
    <source>
        <dbReference type="Proteomes" id="UP000183585"/>
    </source>
</evidence>
<gene>
    <name evidence="1" type="ORF">GA0070563_10180</name>
</gene>
<evidence type="ECO:0000313" key="1">
    <source>
        <dbReference type="EMBL" id="SCE64221.1"/>
    </source>
</evidence>
<keyword evidence="2" id="KW-1185">Reference proteome</keyword>
<name>A0A1C4TXR0_9ACTN</name>
<sequence length="277" mass="30413">MTKSQIHRSADPVRTAITYRDRPLGESKGPQWRRLGRHTGGVRGDREFAQAVERLYAAFAHRPLPPDMTACEHCVDPAEVALFARTPLRELTPEQLGTYLMNPGTWGDGTELPHLVPRLLEAYATGEMEHWLWPDAVTRRVGEQWLAWPAGERDAVEHFARVWWRLTLAAFPSVTPAWDLLTAVAELGVDVGPYLAGFADGPGDGPARHLAEVIGSWSSGGSLPDGAEESMRRWLAGPTPVDVLWTAVGTSGSPEVVAELTDAAEHAHLLRGRQVSR</sequence>
<protein>
    <submittedName>
        <fullName evidence="1">Uncharacterized protein</fullName>
    </submittedName>
</protein>
<reference evidence="2" key="1">
    <citation type="submission" date="2016-06" db="EMBL/GenBank/DDBJ databases">
        <authorList>
            <person name="Varghese N."/>
            <person name="Submissions Spin"/>
        </authorList>
    </citation>
    <scope>NUCLEOTIDE SEQUENCE [LARGE SCALE GENOMIC DNA]</scope>
    <source>
        <strain evidence="2">DSM 43168</strain>
    </source>
</reference>
<proteinExistence type="predicted"/>